<dbReference type="PROSITE" id="PS51257">
    <property type="entry name" value="PROKAR_LIPOPROTEIN"/>
    <property type="match status" value="1"/>
</dbReference>
<name>A0A7U8GTH7_NEPCE</name>
<sequence>MKTSLKKTLLAAAILGMVGCQTVPEEQRKAIEQIKEQQASTTDSSLHFDLAREYLKTAEKTDDIQYVYMAVEEMEIFSTKEPQHLEGLIARYQLYYDLAGRGDVIMANKLRMLFDKLPDEVIKNVNPPTLAKAVYKVRTEGFSDAYGLRRLLKKSIKEQPHSVTAHIMLAKLYAYDERYNLAVPLMAKVTEMQPENGKLAKLYADMLVDSVEKDCLYREQAPYKEALVQLRKSLKANPEDPKVHAEIARIYSNIGRTNLSLNAYKKYDKLKNDADSKADLVSAYVEAGKPDSARVLIEKQIAKNDVSPYFYEHSARFYFMEGEIEHASEMWNKMFESTDRFGFYDVLAYSYINEKLNGHDIAMAAFEPQSNRYRGKWQKHLRDYRLGEITKPELFLEASNACELTEANYAAALDAWLNGNDVLNQKHLQEVVDKKIYGFVEYIAAKHMLANN</sequence>
<dbReference type="Proteomes" id="UP000002171">
    <property type="component" value="Unassembled WGS sequence"/>
</dbReference>
<gene>
    <name evidence="1" type="ORF">MED92_10629</name>
</gene>
<keyword evidence="2" id="KW-1185">Reference proteome</keyword>
<reference evidence="1 2" key="1">
    <citation type="submission" date="2006-02" db="EMBL/GenBank/DDBJ databases">
        <authorList>
            <person name="Pinhassi J."/>
            <person name="Pedros-Alio C."/>
            <person name="Ferriera S."/>
            <person name="Johnson J."/>
            <person name="Kravitz S."/>
            <person name="Halpern A."/>
            <person name="Remington K."/>
            <person name="Beeson K."/>
            <person name="Tran B."/>
            <person name="Rogers Y.-H."/>
            <person name="Friedman R."/>
            <person name="Venter J.C."/>
        </authorList>
    </citation>
    <scope>NUCLEOTIDE SEQUENCE [LARGE SCALE GENOMIC DNA]</scope>
    <source>
        <strain evidence="1 2">MED92</strain>
    </source>
</reference>
<evidence type="ECO:0000313" key="1">
    <source>
        <dbReference type="EMBL" id="EAR62155.1"/>
    </source>
</evidence>
<dbReference type="RefSeq" id="WP_007019792.1">
    <property type="nucleotide sequence ID" value="NZ_CH724125.1"/>
</dbReference>
<proteinExistence type="predicted"/>
<dbReference type="EMBL" id="AAOW01000004">
    <property type="protein sequence ID" value="EAR62155.1"/>
    <property type="molecule type" value="Genomic_DNA"/>
</dbReference>
<protein>
    <recommendedName>
        <fullName evidence="3">Tetratricopeptide repeat protein</fullName>
    </recommendedName>
</protein>
<dbReference type="InterPro" id="IPR011990">
    <property type="entry name" value="TPR-like_helical_dom_sf"/>
</dbReference>
<evidence type="ECO:0008006" key="3">
    <source>
        <dbReference type="Google" id="ProtNLM"/>
    </source>
</evidence>
<evidence type="ECO:0000313" key="2">
    <source>
        <dbReference type="Proteomes" id="UP000002171"/>
    </source>
</evidence>
<dbReference type="AlphaFoldDB" id="A0A7U8GTH7"/>
<comment type="caution">
    <text evidence="1">The sequence shown here is derived from an EMBL/GenBank/DDBJ whole genome shotgun (WGS) entry which is preliminary data.</text>
</comment>
<dbReference type="Gene3D" id="1.25.40.10">
    <property type="entry name" value="Tetratricopeptide repeat domain"/>
    <property type="match status" value="2"/>
</dbReference>
<accession>A0A7U8GTH7</accession>
<dbReference type="SUPFAM" id="SSF48452">
    <property type="entry name" value="TPR-like"/>
    <property type="match status" value="1"/>
</dbReference>
<organism evidence="1 2">
    <name type="scientific">Neptuniibacter caesariensis</name>
    <dbReference type="NCBI Taxonomy" id="207954"/>
    <lineage>
        <taxon>Bacteria</taxon>
        <taxon>Pseudomonadati</taxon>
        <taxon>Pseudomonadota</taxon>
        <taxon>Gammaproteobacteria</taxon>
        <taxon>Oceanospirillales</taxon>
        <taxon>Oceanospirillaceae</taxon>
        <taxon>Neptuniibacter</taxon>
    </lineage>
</organism>
<dbReference type="OrthoDB" id="6334505at2"/>